<dbReference type="AlphaFoldDB" id="A0A0R1E6E4"/>
<dbReference type="KEGG" id="dya:Dyak_GE29124"/>
<proteinExistence type="predicted"/>
<keyword evidence="3" id="KW-1185">Reference proteome</keyword>
<gene>
    <name evidence="2" type="primary">Dyak\GE29124</name>
    <name evidence="2" type="synonym">GE29124</name>
    <name evidence="2" type="ORF">Dyak_GE29124</name>
</gene>
<protein>
    <submittedName>
        <fullName evidence="2">Uncharacterized protein</fullName>
    </submittedName>
</protein>
<name>A0A0R1E6E4_DROYA</name>
<evidence type="ECO:0000313" key="2">
    <source>
        <dbReference type="EMBL" id="KRK04649.1"/>
    </source>
</evidence>
<dbReference type="Proteomes" id="UP000002282">
    <property type="component" value="Chromosome 3R"/>
</dbReference>
<accession>A0A0R1E6E4</accession>
<feature type="chain" id="PRO_5006403285" evidence="1">
    <location>
        <begin position="28"/>
        <end position="190"/>
    </location>
</feature>
<evidence type="ECO:0000313" key="3">
    <source>
        <dbReference type="Proteomes" id="UP000002282"/>
    </source>
</evidence>
<evidence type="ECO:0000256" key="1">
    <source>
        <dbReference type="SAM" id="SignalP"/>
    </source>
</evidence>
<organism evidence="2 3">
    <name type="scientific">Drosophila yakuba</name>
    <name type="common">Fruit fly</name>
    <dbReference type="NCBI Taxonomy" id="7245"/>
    <lineage>
        <taxon>Eukaryota</taxon>
        <taxon>Metazoa</taxon>
        <taxon>Ecdysozoa</taxon>
        <taxon>Arthropoda</taxon>
        <taxon>Hexapoda</taxon>
        <taxon>Insecta</taxon>
        <taxon>Pterygota</taxon>
        <taxon>Neoptera</taxon>
        <taxon>Endopterygota</taxon>
        <taxon>Diptera</taxon>
        <taxon>Brachycera</taxon>
        <taxon>Muscomorpha</taxon>
        <taxon>Ephydroidea</taxon>
        <taxon>Drosophilidae</taxon>
        <taxon>Drosophila</taxon>
        <taxon>Sophophora</taxon>
    </lineage>
</organism>
<keyword evidence="1" id="KW-0732">Signal</keyword>
<feature type="signal peptide" evidence="1">
    <location>
        <begin position="1"/>
        <end position="27"/>
    </location>
</feature>
<reference evidence="2 3" key="1">
    <citation type="journal article" date="2007" name="Nature">
        <title>Evolution of genes and genomes on the Drosophila phylogeny.</title>
        <authorList>
            <consortium name="Drosophila 12 Genomes Consortium"/>
            <person name="Clark A.G."/>
            <person name="Eisen M.B."/>
            <person name="Smith D.R."/>
            <person name="Bergman C.M."/>
            <person name="Oliver B."/>
            <person name="Markow T.A."/>
            <person name="Kaufman T.C."/>
            <person name="Kellis M."/>
            <person name="Gelbart W."/>
            <person name="Iyer V.N."/>
            <person name="Pollard D.A."/>
            <person name="Sackton T.B."/>
            <person name="Larracuente A.M."/>
            <person name="Singh N.D."/>
            <person name="Abad J.P."/>
            <person name="Abt D.N."/>
            <person name="Adryan B."/>
            <person name="Aguade M."/>
            <person name="Akashi H."/>
            <person name="Anderson W.W."/>
            <person name="Aquadro C.F."/>
            <person name="Ardell D.H."/>
            <person name="Arguello R."/>
            <person name="Artieri C.G."/>
            <person name="Barbash D.A."/>
            <person name="Barker D."/>
            <person name="Barsanti P."/>
            <person name="Batterham P."/>
            <person name="Batzoglou S."/>
            <person name="Begun D."/>
            <person name="Bhutkar A."/>
            <person name="Blanco E."/>
            <person name="Bosak S.A."/>
            <person name="Bradley R.K."/>
            <person name="Brand A.D."/>
            <person name="Brent M.R."/>
            <person name="Brooks A.N."/>
            <person name="Brown R.H."/>
            <person name="Butlin R.K."/>
            <person name="Caggese C."/>
            <person name="Calvi B.R."/>
            <person name="Bernardo de Carvalho A."/>
            <person name="Caspi A."/>
            <person name="Castrezana S."/>
            <person name="Celniker S.E."/>
            <person name="Chang J.L."/>
            <person name="Chapple C."/>
            <person name="Chatterji S."/>
            <person name="Chinwalla A."/>
            <person name="Civetta A."/>
            <person name="Clifton S.W."/>
            <person name="Comeron J.M."/>
            <person name="Costello J.C."/>
            <person name="Coyne J.A."/>
            <person name="Daub J."/>
            <person name="David R.G."/>
            <person name="Delcher A.L."/>
            <person name="Delehaunty K."/>
            <person name="Do C.B."/>
            <person name="Ebling H."/>
            <person name="Edwards K."/>
            <person name="Eickbush T."/>
            <person name="Evans J.D."/>
            <person name="Filipski A."/>
            <person name="Findeiss S."/>
            <person name="Freyhult E."/>
            <person name="Fulton L."/>
            <person name="Fulton R."/>
            <person name="Garcia A.C."/>
            <person name="Gardiner A."/>
            <person name="Garfield D.A."/>
            <person name="Garvin B.E."/>
            <person name="Gibson G."/>
            <person name="Gilbert D."/>
            <person name="Gnerre S."/>
            <person name="Godfrey J."/>
            <person name="Good R."/>
            <person name="Gotea V."/>
            <person name="Gravely B."/>
            <person name="Greenberg A.J."/>
            <person name="Griffiths-Jones S."/>
            <person name="Gross S."/>
            <person name="Guigo R."/>
            <person name="Gustafson E.A."/>
            <person name="Haerty W."/>
            <person name="Hahn M.W."/>
            <person name="Halligan D.L."/>
            <person name="Halpern A.L."/>
            <person name="Halter G.M."/>
            <person name="Han M.V."/>
            <person name="Heger A."/>
            <person name="Hillier L."/>
            <person name="Hinrichs A.S."/>
            <person name="Holmes I."/>
            <person name="Hoskins R.A."/>
            <person name="Hubisz M.J."/>
            <person name="Hultmark D."/>
            <person name="Huntley M.A."/>
            <person name="Jaffe D.B."/>
            <person name="Jagadeeshan S."/>
            <person name="Jeck W.R."/>
            <person name="Johnson J."/>
            <person name="Jones C.D."/>
            <person name="Jordan W.C."/>
            <person name="Karpen G.H."/>
            <person name="Kataoka E."/>
            <person name="Keightley P.D."/>
            <person name="Kheradpour P."/>
            <person name="Kirkness E.F."/>
            <person name="Koerich L.B."/>
            <person name="Kristiansen K."/>
            <person name="Kudrna D."/>
            <person name="Kulathinal R.J."/>
            <person name="Kumar S."/>
            <person name="Kwok R."/>
            <person name="Lander E."/>
            <person name="Langley C.H."/>
            <person name="Lapoint R."/>
            <person name="Lazzaro B.P."/>
            <person name="Lee S.J."/>
            <person name="Levesque L."/>
            <person name="Li R."/>
            <person name="Lin C.F."/>
            <person name="Lin M.F."/>
            <person name="Lindblad-Toh K."/>
            <person name="Llopart A."/>
            <person name="Long M."/>
            <person name="Low L."/>
            <person name="Lozovsky E."/>
            <person name="Lu J."/>
            <person name="Luo M."/>
            <person name="Machado C.A."/>
            <person name="Makalowski W."/>
            <person name="Marzo M."/>
            <person name="Matsuda M."/>
            <person name="Matzkin L."/>
            <person name="McAllister B."/>
            <person name="McBride C.S."/>
            <person name="McKernan B."/>
            <person name="McKernan K."/>
            <person name="Mendez-Lago M."/>
            <person name="Minx P."/>
            <person name="Mollenhauer M.U."/>
            <person name="Montooth K."/>
            <person name="Mount S.M."/>
            <person name="Mu X."/>
            <person name="Myers E."/>
            <person name="Negre B."/>
            <person name="Newfeld S."/>
            <person name="Nielsen R."/>
            <person name="Noor M.A."/>
            <person name="O'Grady P."/>
            <person name="Pachter L."/>
            <person name="Papaceit M."/>
            <person name="Parisi M.J."/>
            <person name="Parisi M."/>
            <person name="Parts L."/>
            <person name="Pedersen J.S."/>
            <person name="Pesole G."/>
            <person name="Phillippy A.M."/>
            <person name="Ponting C.P."/>
            <person name="Pop M."/>
            <person name="Porcelli D."/>
            <person name="Powell J.R."/>
            <person name="Prohaska S."/>
            <person name="Pruitt K."/>
            <person name="Puig M."/>
            <person name="Quesneville H."/>
            <person name="Ram K.R."/>
            <person name="Rand D."/>
            <person name="Rasmussen M.D."/>
            <person name="Reed L.K."/>
            <person name="Reenan R."/>
            <person name="Reily A."/>
            <person name="Remington K.A."/>
            <person name="Rieger T.T."/>
            <person name="Ritchie M.G."/>
            <person name="Robin C."/>
            <person name="Rogers Y.H."/>
            <person name="Rohde C."/>
            <person name="Rozas J."/>
            <person name="Rubenfield M.J."/>
            <person name="Ruiz A."/>
            <person name="Russo S."/>
            <person name="Salzberg S.L."/>
            <person name="Sanchez-Gracia A."/>
            <person name="Saranga D.J."/>
            <person name="Sato H."/>
            <person name="Schaeffer S.W."/>
            <person name="Schatz M.C."/>
            <person name="Schlenke T."/>
            <person name="Schwartz R."/>
            <person name="Segarra C."/>
            <person name="Singh R.S."/>
            <person name="Sirot L."/>
            <person name="Sirota M."/>
            <person name="Sisneros N.B."/>
            <person name="Smith C.D."/>
            <person name="Smith T.F."/>
            <person name="Spieth J."/>
            <person name="Stage D.E."/>
            <person name="Stark A."/>
            <person name="Stephan W."/>
            <person name="Strausberg R.L."/>
            <person name="Strempel S."/>
            <person name="Sturgill D."/>
            <person name="Sutton G."/>
            <person name="Sutton G.G."/>
            <person name="Tao W."/>
            <person name="Teichmann S."/>
            <person name="Tobari Y.N."/>
            <person name="Tomimura Y."/>
            <person name="Tsolas J.M."/>
            <person name="Valente V.L."/>
            <person name="Venter E."/>
            <person name="Venter J.C."/>
            <person name="Vicario S."/>
            <person name="Vieira F.G."/>
            <person name="Vilella A.J."/>
            <person name="Villasante A."/>
            <person name="Walenz B."/>
            <person name="Wang J."/>
            <person name="Wasserman M."/>
            <person name="Watts T."/>
            <person name="Wilson D."/>
            <person name="Wilson R.K."/>
            <person name="Wing R.A."/>
            <person name="Wolfner M.F."/>
            <person name="Wong A."/>
            <person name="Wong G.K."/>
            <person name="Wu C.I."/>
            <person name="Wu G."/>
            <person name="Yamamoto D."/>
            <person name="Yang H.P."/>
            <person name="Yang S.P."/>
            <person name="Yorke J.A."/>
            <person name="Yoshida K."/>
            <person name="Zdobnov E."/>
            <person name="Zhang P."/>
            <person name="Zhang Y."/>
            <person name="Zimin A.V."/>
            <person name="Baldwin J."/>
            <person name="Abdouelleil A."/>
            <person name="Abdulkadir J."/>
            <person name="Abebe A."/>
            <person name="Abera B."/>
            <person name="Abreu J."/>
            <person name="Acer S.C."/>
            <person name="Aftuck L."/>
            <person name="Alexander A."/>
            <person name="An P."/>
            <person name="Anderson E."/>
            <person name="Anderson S."/>
            <person name="Arachi H."/>
            <person name="Azer M."/>
            <person name="Bachantsang P."/>
            <person name="Barry A."/>
            <person name="Bayul T."/>
            <person name="Berlin A."/>
            <person name="Bessette D."/>
            <person name="Bloom T."/>
            <person name="Blye J."/>
            <person name="Boguslavskiy L."/>
            <person name="Bonnet C."/>
            <person name="Boukhgalter B."/>
            <person name="Bourzgui I."/>
            <person name="Brown A."/>
            <person name="Cahill P."/>
            <person name="Channer S."/>
            <person name="Cheshatsang Y."/>
            <person name="Chuda L."/>
            <person name="Citroen M."/>
            <person name="Collymore A."/>
            <person name="Cooke P."/>
            <person name="Costello M."/>
            <person name="D'Aco K."/>
            <person name="Daza R."/>
            <person name="De Haan G."/>
            <person name="DeGray S."/>
            <person name="DeMaso C."/>
            <person name="Dhargay N."/>
            <person name="Dooley K."/>
            <person name="Dooley E."/>
            <person name="Doricent M."/>
            <person name="Dorje P."/>
            <person name="Dorjee K."/>
            <person name="Dupes A."/>
            <person name="Elong R."/>
            <person name="Falk J."/>
            <person name="Farina A."/>
            <person name="Faro S."/>
            <person name="Ferguson D."/>
            <person name="Fisher S."/>
            <person name="Foley C.D."/>
            <person name="Franke A."/>
            <person name="Friedrich D."/>
            <person name="Gadbois L."/>
            <person name="Gearin G."/>
            <person name="Gearin C.R."/>
            <person name="Giannoukos G."/>
            <person name="Goode T."/>
            <person name="Graham J."/>
            <person name="Grandbois E."/>
            <person name="Grewal S."/>
            <person name="Gyaltsen K."/>
            <person name="Hafez N."/>
            <person name="Hagos B."/>
            <person name="Hall J."/>
            <person name="Henson C."/>
            <person name="Hollinger A."/>
            <person name="Honan T."/>
            <person name="Huard M.D."/>
            <person name="Hughes L."/>
            <person name="Hurhula B."/>
            <person name="Husby M.E."/>
            <person name="Kamat A."/>
            <person name="Kanga B."/>
            <person name="Kashin S."/>
            <person name="Khazanovich D."/>
            <person name="Kisner P."/>
            <person name="Lance K."/>
            <person name="Lara M."/>
            <person name="Lee W."/>
            <person name="Lennon N."/>
            <person name="Letendre F."/>
            <person name="LeVine R."/>
            <person name="Lipovsky A."/>
            <person name="Liu X."/>
            <person name="Liu J."/>
            <person name="Liu S."/>
            <person name="Lokyitsang T."/>
            <person name="Lokyitsang Y."/>
            <person name="Lubonja R."/>
            <person name="Lui A."/>
            <person name="MacDonald P."/>
            <person name="Magnisalis V."/>
            <person name="Maru K."/>
            <person name="Matthews C."/>
            <person name="McCusker W."/>
            <person name="McDonough S."/>
            <person name="Mehta T."/>
            <person name="Meldrim J."/>
            <person name="Meneus L."/>
            <person name="Mihai O."/>
            <person name="Mihalev A."/>
            <person name="Mihova T."/>
            <person name="Mittelman R."/>
            <person name="Mlenga V."/>
            <person name="Montmayeur A."/>
            <person name="Mulrain L."/>
            <person name="Navidi A."/>
            <person name="Naylor J."/>
            <person name="Negash T."/>
            <person name="Nguyen T."/>
            <person name="Nguyen N."/>
            <person name="Nicol R."/>
            <person name="Norbu C."/>
            <person name="Norbu N."/>
            <person name="Novod N."/>
            <person name="O'Neill B."/>
            <person name="Osman S."/>
            <person name="Markiewicz E."/>
            <person name="Oyono O.L."/>
            <person name="Patti C."/>
            <person name="Phunkhang P."/>
            <person name="Pierre F."/>
            <person name="Priest M."/>
            <person name="Raghuraman S."/>
            <person name="Rege F."/>
            <person name="Reyes R."/>
            <person name="Rise C."/>
            <person name="Rogov P."/>
            <person name="Ross K."/>
            <person name="Ryan E."/>
            <person name="Settipalli S."/>
            <person name="Shea T."/>
            <person name="Sherpa N."/>
            <person name="Shi L."/>
            <person name="Shih D."/>
            <person name="Sparrow T."/>
            <person name="Spaulding J."/>
            <person name="Stalker J."/>
            <person name="Stange-Thomann N."/>
            <person name="Stavropoulos S."/>
            <person name="Stone C."/>
            <person name="Strader C."/>
            <person name="Tesfaye S."/>
            <person name="Thomson T."/>
            <person name="Thoulutsang Y."/>
            <person name="Thoulutsang D."/>
            <person name="Topham K."/>
            <person name="Topping I."/>
            <person name="Tsamla T."/>
            <person name="Vassiliev H."/>
            <person name="Vo A."/>
            <person name="Wangchuk T."/>
            <person name="Wangdi T."/>
            <person name="Weiand M."/>
            <person name="Wilkinson J."/>
            <person name="Wilson A."/>
            <person name="Yadav S."/>
            <person name="Young G."/>
            <person name="Yu Q."/>
            <person name="Zembek L."/>
            <person name="Zhong D."/>
            <person name="Zimmer A."/>
            <person name="Zwirko Z."/>
            <person name="Jaffe D.B."/>
            <person name="Alvarez P."/>
            <person name="Brockman W."/>
            <person name="Butler J."/>
            <person name="Chin C."/>
            <person name="Gnerre S."/>
            <person name="Grabherr M."/>
            <person name="Kleber M."/>
            <person name="Mauceli E."/>
            <person name="MacCallum I."/>
        </authorList>
    </citation>
    <scope>NUCLEOTIDE SEQUENCE [LARGE SCALE GENOMIC DNA]</scope>
    <source>
        <strain evidence="3">Tai18E2 / Tucson 14021-0261.01</strain>
    </source>
</reference>
<dbReference type="OrthoDB" id="7864609at2759"/>
<reference evidence="2 3" key="2">
    <citation type="journal article" date="2007" name="PLoS Biol.">
        <title>Principles of genome evolution in the Drosophila melanogaster species group.</title>
        <authorList>
            <person name="Ranz J.M."/>
            <person name="Maurin D."/>
            <person name="Chan Y.S."/>
            <person name="von Grotthuss M."/>
            <person name="Hillier L.W."/>
            <person name="Roote J."/>
            <person name="Ashburner M."/>
            <person name="Bergman C.M."/>
        </authorList>
    </citation>
    <scope>NUCLEOTIDE SEQUENCE [LARGE SCALE GENOMIC DNA]</scope>
    <source>
        <strain evidence="3">Tai18E2 / Tucson 14021-0261.01</strain>
    </source>
</reference>
<sequence>MGGMRQVSRMVGIVALFLLIAPQPALLFGQSDESLEIAELEHGVEDAMENMQALFEFGSRITANDSRQISRAFEKLSNHIIKKTNTKPRSSSEDQLEKVFNIKPAENTNIRFSYKLPKGKVHATSTANGKKKKQPEYFLNFMFNNYRNPKKPLDHNTLVKKLKTRRTGRRLLPNGMPNPYRYFPLKGEDM</sequence>
<dbReference type="EMBL" id="CM000160">
    <property type="protein sequence ID" value="KRK04649.1"/>
    <property type="molecule type" value="Genomic_DNA"/>
</dbReference>